<dbReference type="InterPro" id="IPR018211">
    <property type="entry name" value="ADH_Fe_CS"/>
</dbReference>
<dbReference type="GO" id="GO:0047516">
    <property type="term" value="F:1,3-propanediol dehydrogenase activity"/>
    <property type="evidence" value="ECO:0007669"/>
    <property type="project" value="UniProtKB-EC"/>
</dbReference>
<evidence type="ECO:0000256" key="2">
    <source>
        <dbReference type="ARBA" id="ARBA00023002"/>
    </source>
</evidence>
<dbReference type="Pfam" id="PF25137">
    <property type="entry name" value="ADH_Fe_C"/>
    <property type="match status" value="1"/>
</dbReference>
<evidence type="ECO:0000256" key="3">
    <source>
        <dbReference type="ARBA" id="ARBA00023027"/>
    </source>
</evidence>
<dbReference type="Proteomes" id="UP000095597">
    <property type="component" value="Unassembled WGS sequence"/>
</dbReference>
<dbReference type="PROSITE" id="PS00913">
    <property type="entry name" value="ADH_IRON_1"/>
    <property type="match status" value="1"/>
</dbReference>
<dbReference type="FunFam" id="1.20.1090.10:FF:000001">
    <property type="entry name" value="Aldehyde-alcohol dehydrogenase"/>
    <property type="match status" value="1"/>
</dbReference>
<evidence type="ECO:0000259" key="5">
    <source>
        <dbReference type="Pfam" id="PF25137"/>
    </source>
</evidence>
<proteinExistence type="inferred from homology"/>
<dbReference type="EMBL" id="CYXO01000012">
    <property type="protein sequence ID" value="CUN11536.1"/>
    <property type="molecule type" value="Genomic_DNA"/>
</dbReference>
<comment type="similarity">
    <text evidence="1">Belongs to the iron-containing alcohol dehydrogenase family.</text>
</comment>
<protein>
    <submittedName>
        <fullName evidence="6">1,3-propanediol dehydrogenase</fullName>
        <ecNumber evidence="6">1.1.1.202</ecNumber>
    </submittedName>
</protein>
<accession>A0A173UB19</accession>
<dbReference type="RefSeq" id="WP_055214610.1">
    <property type="nucleotide sequence ID" value="NZ_CYXO01000012.1"/>
</dbReference>
<dbReference type="Pfam" id="PF00465">
    <property type="entry name" value="Fe-ADH"/>
    <property type="match status" value="1"/>
</dbReference>
<dbReference type="PANTHER" id="PTHR11496">
    <property type="entry name" value="ALCOHOL DEHYDROGENASE"/>
    <property type="match status" value="1"/>
</dbReference>
<dbReference type="FunFam" id="3.40.50.1970:FF:000003">
    <property type="entry name" value="Alcohol dehydrogenase, iron-containing"/>
    <property type="match status" value="1"/>
</dbReference>
<reference evidence="6 7" key="1">
    <citation type="submission" date="2015-09" db="EMBL/GenBank/DDBJ databases">
        <authorList>
            <consortium name="Pathogen Informatics"/>
        </authorList>
    </citation>
    <scope>NUCLEOTIDE SEQUENCE [LARGE SCALE GENOMIC DNA]</scope>
    <source>
        <strain evidence="6 7">2789STDY5834961</strain>
    </source>
</reference>
<dbReference type="AlphaFoldDB" id="A0A173UB19"/>
<dbReference type="OrthoDB" id="9804734at2"/>
<evidence type="ECO:0000256" key="1">
    <source>
        <dbReference type="ARBA" id="ARBA00007358"/>
    </source>
</evidence>
<dbReference type="InterPro" id="IPR056798">
    <property type="entry name" value="ADH_Fe_C"/>
</dbReference>
<evidence type="ECO:0000313" key="6">
    <source>
        <dbReference type="EMBL" id="CUN11536.1"/>
    </source>
</evidence>
<dbReference type="InterPro" id="IPR039697">
    <property type="entry name" value="Alcohol_dehydrogenase_Fe"/>
</dbReference>
<name>A0A173UB19_9FIRM</name>
<dbReference type="GO" id="GO:0004022">
    <property type="term" value="F:alcohol dehydrogenase (NAD+) activity"/>
    <property type="evidence" value="ECO:0007669"/>
    <property type="project" value="TreeGrafter"/>
</dbReference>
<gene>
    <name evidence="6" type="primary">dhaT</name>
    <name evidence="6" type="ORF">ERS852573_01984</name>
</gene>
<dbReference type="CDD" id="cd08189">
    <property type="entry name" value="Fe-ADH-like"/>
    <property type="match status" value="1"/>
</dbReference>
<keyword evidence="2 6" id="KW-0560">Oxidoreductase</keyword>
<dbReference type="GO" id="GO:0046872">
    <property type="term" value="F:metal ion binding"/>
    <property type="evidence" value="ECO:0007669"/>
    <property type="project" value="InterPro"/>
</dbReference>
<feature type="domain" description="Fe-containing alcohol dehydrogenase-like C-terminal" evidence="5">
    <location>
        <begin position="204"/>
        <end position="375"/>
    </location>
</feature>
<organism evidence="6 7">
    <name type="scientific">Dorea longicatena</name>
    <dbReference type="NCBI Taxonomy" id="88431"/>
    <lineage>
        <taxon>Bacteria</taxon>
        <taxon>Bacillati</taxon>
        <taxon>Bacillota</taxon>
        <taxon>Clostridia</taxon>
        <taxon>Lachnospirales</taxon>
        <taxon>Lachnospiraceae</taxon>
        <taxon>Dorea</taxon>
    </lineage>
</organism>
<dbReference type="Gene3D" id="3.40.50.1970">
    <property type="match status" value="1"/>
</dbReference>
<evidence type="ECO:0000313" key="7">
    <source>
        <dbReference type="Proteomes" id="UP000095597"/>
    </source>
</evidence>
<dbReference type="SUPFAM" id="SSF56796">
    <property type="entry name" value="Dehydroquinate synthase-like"/>
    <property type="match status" value="1"/>
</dbReference>
<dbReference type="EC" id="1.1.1.202" evidence="6"/>
<keyword evidence="3" id="KW-0520">NAD</keyword>
<dbReference type="InterPro" id="IPR001670">
    <property type="entry name" value="ADH_Fe/GldA"/>
</dbReference>
<evidence type="ECO:0000259" key="4">
    <source>
        <dbReference type="Pfam" id="PF00465"/>
    </source>
</evidence>
<dbReference type="Gene3D" id="1.20.1090.10">
    <property type="entry name" value="Dehydroquinate synthase-like - alpha domain"/>
    <property type="match status" value="1"/>
</dbReference>
<sequence>MNILKKIYCRIFQTCFRIALPVLPYREPELIDGFKHVPEVLKKHHISHILLVTDPGVYKLGLTKPLEKQLLKSEISCTIYKDTVANPTSANIEEAKDFYLAHGCQALLAFGGGSSMDCAKAVGARLARPNKPLAKMEGILKIWHKLPLLIAVPTTAGTGSETTLAAVITDADTHHKYAINDFNLIPDYAVLEPSVTYGLPPQLTATTGMDALTHAIEAYIGRSTTKQTRAASIEAIQLIFDNLQTAYKNGNDKTARRNMLRASYLAGTAFTKSYVGYVHAVAHSLGGCYGIPHGLANSVLLPIVLEAYGTAAHKKLARLARITGISDSKLDAVAAEEFINHIRSMNISMNIPETLDGIRNEDIPKLACYADKEANPLYPVPALWGPEKLEQMYHLVQEVSEHDRNRNSEHPGKAA</sequence>
<feature type="domain" description="Alcohol dehydrogenase iron-type/glycerol dehydrogenase GldA" evidence="4">
    <location>
        <begin position="34"/>
        <end position="193"/>
    </location>
</feature>
<dbReference type="PROSITE" id="PS00060">
    <property type="entry name" value="ADH_IRON_2"/>
    <property type="match status" value="1"/>
</dbReference>
<dbReference type="PANTHER" id="PTHR11496:SF102">
    <property type="entry name" value="ALCOHOL DEHYDROGENASE 4"/>
    <property type="match status" value="1"/>
</dbReference>